<proteinExistence type="predicted"/>
<dbReference type="OMA" id="CISLVTW"/>
<organism evidence="2 3">
    <name type="scientific">Leishmania infantum</name>
    <dbReference type="NCBI Taxonomy" id="5671"/>
    <lineage>
        <taxon>Eukaryota</taxon>
        <taxon>Discoba</taxon>
        <taxon>Euglenozoa</taxon>
        <taxon>Kinetoplastea</taxon>
        <taxon>Metakinetoplastina</taxon>
        <taxon>Trypanosomatida</taxon>
        <taxon>Trypanosomatidae</taxon>
        <taxon>Leishmaniinae</taxon>
        <taxon>Leishmania</taxon>
    </lineage>
</organism>
<feature type="compositionally biased region" description="Low complexity" evidence="1">
    <location>
        <begin position="766"/>
        <end position="777"/>
    </location>
</feature>
<feature type="compositionally biased region" description="Acidic residues" evidence="1">
    <location>
        <begin position="74"/>
        <end position="91"/>
    </location>
</feature>
<dbReference type="EMBL" id="LR812940">
    <property type="protein sequence ID" value="CAC9449543.1"/>
    <property type="molecule type" value="Genomic_DNA"/>
</dbReference>
<evidence type="ECO:0000313" key="2">
    <source>
        <dbReference type="EMBL" id="CAC9449543.1"/>
    </source>
</evidence>
<feature type="compositionally biased region" description="Low complexity" evidence="1">
    <location>
        <begin position="723"/>
        <end position="738"/>
    </location>
</feature>
<sequence>MALPVFGCEQQRSYTFSMHCKRSLNPTLTHQFEVTWPWPALQRKGRPRVASGITGDAQAVARSSNTPQGGLFKEEDEAEEGEDEEGEEDVEGTAKAGVHGRAATCRRVAPLWRERRRYGRPTFILDLSSDPFLGGHETRRAGALLSPGYRCLLPLVQLGEPEQLPDRAGVAFWRTAFKPPLCRAESLLSSSHPSAAYPPPYCAELVVGELSGIERAVRQRYERATASSRRNNTHAPMRPSFLSRISLEPRTQLSAPPPTAGGEENLPTESPGRPSPCAKQAEEAAPAASLTSATERGHGQIAAASSPPAASSRSQRVSAFAPKTVLTFFFYTIPFRLRWLSQLPGCIVVSLPCEERLLTLRAPHANDDHSGVRQPSPSLVRGGGSATPTAIIAMSQAHSYALPRGVVPLDISEVFDRPFLAIGTAEHGVLLCHLDTSTGAVQSIARWISLRGYGSSLYPVTRLAAVFPARQPERAPGRFTDFPSAPPWARHAAALESLNDGALVCSSPYEATAAVVKLGVAAEGVVEDFSVLRGVDTILDVSATVQPDLGPLVCTVARKLLRLRVVDSAAEAAERRTAILKKKLDSGLADRVSPCLTHDRMARLECPLLHVASSPAVVQSFTEKYVSRRRYTKHWQFAVDSSNRVVLLDRTVSQYIVHSTFQLCRRGSAAGEGRVAPTGSLLPVSATADRRNERQAKVPCAGEEEDVLFKGCAAAADDNEDNTPLSSLPSARLSPTPAGGQKRPRPAPKASRNKRGSESAAKRRGAAAAPSSVAAAGAKEERDEDEDEDDGEDDASPGKVNSFHAFASAVPIEDACSGVVVTRVEDQMIQVAASHDRDCISLVTWRIGLVTMPPPPMFSSAATAITAASAAYGKADAQS</sequence>
<feature type="region of interest" description="Disordered" evidence="1">
    <location>
        <begin position="671"/>
        <end position="700"/>
    </location>
</feature>
<feature type="compositionally biased region" description="Acidic residues" evidence="1">
    <location>
        <begin position="782"/>
        <end position="795"/>
    </location>
</feature>
<feature type="region of interest" description="Disordered" evidence="1">
    <location>
        <begin position="50"/>
        <end position="101"/>
    </location>
</feature>
<feature type="compositionally biased region" description="Basic residues" evidence="1">
    <location>
        <begin position="742"/>
        <end position="754"/>
    </location>
</feature>
<reference evidence="2" key="1">
    <citation type="submission" date="2020-06" db="EMBL/GenBank/DDBJ databases">
        <authorList>
            <person name="Gonzalez-de la Fuente S."/>
            <person name="Peiro-Pastor R."/>
            <person name="Rastrojo A."/>
            <person name="Moreno J."/>
            <person name="Carrasco-Ramiro F."/>
            <person name="Requena JM."/>
            <person name="Aguado B."/>
        </authorList>
    </citation>
    <scope>NUCLEOTIDE SEQUENCE</scope>
</reference>
<evidence type="ECO:0000256" key="1">
    <source>
        <dbReference type="SAM" id="MobiDB-lite"/>
    </source>
</evidence>
<protein>
    <submittedName>
        <fullName evidence="2">Hypothetical_protein_-_conserved</fullName>
    </submittedName>
</protein>
<gene>
    <name evidence="2" type="ORF">LINF_070016000</name>
</gene>
<dbReference type="Proteomes" id="UP000255414">
    <property type="component" value="Chromosome 7"/>
</dbReference>
<name>A0A6L0WIK5_LEIIN</name>
<feature type="region of interest" description="Disordered" evidence="1">
    <location>
        <begin position="718"/>
        <end position="800"/>
    </location>
</feature>
<evidence type="ECO:0000313" key="3">
    <source>
        <dbReference type="Proteomes" id="UP000255414"/>
    </source>
</evidence>
<feature type="region of interest" description="Disordered" evidence="1">
    <location>
        <begin position="221"/>
        <end position="315"/>
    </location>
</feature>
<feature type="compositionally biased region" description="Low complexity" evidence="1">
    <location>
        <begin position="302"/>
        <end position="315"/>
    </location>
</feature>
<dbReference type="AlphaFoldDB" id="A0A6L0WIK5"/>
<feature type="compositionally biased region" description="Polar residues" evidence="1">
    <location>
        <begin position="225"/>
        <end position="234"/>
    </location>
</feature>
<accession>A0A6L0WIK5</accession>
<feature type="compositionally biased region" description="Low complexity" evidence="1">
    <location>
        <begin position="283"/>
        <end position="294"/>
    </location>
</feature>